<organism evidence="1 2">
    <name type="scientific">Pseudooceanicola pacificus</name>
    <dbReference type="NCBI Taxonomy" id="2676438"/>
    <lineage>
        <taxon>Bacteria</taxon>
        <taxon>Pseudomonadati</taxon>
        <taxon>Pseudomonadota</taxon>
        <taxon>Alphaproteobacteria</taxon>
        <taxon>Rhodobacterales</taxon>
        <taxon>Paracoccaceae</taxon>
        <taxon>Pseudooceanicola</taxon>
    </lineage>
</organism>
<gene>
    <name evidence="1" type="ORF">GLS40_09960</name>
</gene>
<sequence length="74" mass="7999">MEPASHTDLSGEVRRTLTAVGAEIESVADDGGTVTIRFRCVSDPVTVTEAIDDLRLRLAQRGTARAIVSYLRLV</sequence>
<dbReference type="AlphaFoldDB" id="A0A844WEG9"/>
<evidence type="ECO:0000313" key="2">
    <source>
        <dbReference type="Proteomes" id="UP000443843"/>
    </source>
</evidence>
<name>A0A844WEG9_9RHOB</name>
<reference evidence="1 2" key="1">
    <citation type="submission" date="2019-11" db="EMBL/GenBank/DDBJ databases">
        <title>Pseudooceanicola pacifica sp. nov., isolated from deep-sea sediment of the Pacific Ocean.</title>
        <authorList>
            <person name="Lyu L."/>
        </authorList>
    </citation>
    <scope>NUCLEOTIDE SEQUENCE [LARGE SCALE GENOMIC DNA]</scope>
    <source>
        <strain evidence="1 2">216_PA32_1</strain>
    </source>
</reference>
<keyword evidence="2" id="KW-1185">Reference proteome</keyword>
<dbReference type="Proteomes" id="UP000443843">
    <property type="component" value="Unassembled WGS sequence"/>
</dbReference>
<accession>A0A844WEG9</accession>
<protein>
    <submittedName>
        <fullName evidence="1">Uncharacterized protein</fullName>
    </submittedName>
</protein>
<dbReference type="RefSeq" id="WP_160382607.1">
    <property type="nucleotide sequence ID" value="NZ_WNXQ01000004.1"/>
</dbReference>
<evidence type="ECO:0000313" key="1">
    <source>
        <dbReference type="EMBL" id="MWB78350.1"/>
    </source>
</evidence>
<dbReference type="EMBL" id="WNXQ01000004">
    <property type="protein sequence ID" value="MWB78350.1"/>
    <property type="molecule type" value="Genomic_DNA"/>
</dbReference>
<proteinExistence type="predicted"/>
<comment type="caution">
    <text evidence="1">The sequence shown here is derived from an EMBL/GenBank/DDBJ whole genome shotgun (WGS) entry which is preliminary data.</text>
</comment>